<dbReference type="Proteomes" id="UP000236333">
    <property type="component" value="Unassembled WGS sequence"/>
</dbReference>
<dbReference type="Gene3D" id="2.40.10.10">
    <property type="entry name" value="Trypsin-like serine proteases"/>
    <property type="match status" value="1"/>
</dbReference>
<accession>A0A2J7ZKV9</accession>
<dbReference type="EMBL" id="PGGS01001100">
    <property type="protein sequence ID" value="PNH00908.1"/>
    <property type="molecule type" value="Genomic_DNA"/>
</dbReference>
<dbReference type="InterPro" id="IPR043504">
    <property type="entry name" value="Peptidase_S1_PA_chymotrypsin"/>
</dbReference>
<sequence>MSDGAQPAHPPRPHGSVAATGDSAYVIGFAGLELSLKSGTVSSVGFMGGATSPFGSFTIDTYAEPGYSGSPILNMDGFLIGMVQAGLHGSKQVTAIPAQGINVFLQTCGDALPGIKS</sequence>
<name>A0A2J7ZKV9_9CHLO</name>
<dbReference type="AlphaFoldDB" id="A0A2J7ZKV9"/>
<evidence type="ECO:0000313" key="1">
    <source>
        <dbReference type="EMBL" id="PNH00908.1"/>
    </source>
</evidence>
<dbReference type="InterPro" id="IPR009003">
    <property type="entry name" value="Peptidase_S1_PA"/>
</dbReference>
<evidence type="ECO:0000313" key="2">
    <source>
        <dbReference type="Proteomes" id="UP000236333"/>
    </source>
</evidence>
<dbReference type="SUPFAM" id="SSF50494">
    <property type="entry name" value="Trypsin-like serine proteases"/>
    <property type="match status" value="1"/>
</dbReference>
<comment type="caution">
    <text evidence="1">The sequence shown here is derived from an EMBL/GenBank/DDBJ whole genome shotgun (WGS) entry which is preliminary data.</text>
</comment>
<protein>
    <submittedName>
        <fullName evidence="1">Uncharacterized protein</fullName>
    </submittedName>
</protein>
<dbReference type="OrthoDB" id="553960at2759"/>
<gene>
    <name evidence="1" type="ORF">TSOC_013245</name>
</gene>
<organism evidence="1 2">
    <name type="scientific">Tetrabaena socialis</name>
    <dbReference type="NCBI Taxonomy" id="47790"/>
    <lineage>
        <taxon>Eukaryota</taxon>
        <taxon>Viridiplantae</taxon>
        <taxon>Chlorophyta</taxon>
        <taxon>core chlorophytes</taxon>
        <taxon>Chlorophyceae</taxon>
        <taxon>CS clade</taxon>
        <taxon>Chlamydomonadales</taxon>
        <taxon>Tetrabaenaceae</taxon>
        <taxon>Tetrabaena</taxon>
    </lineage>
</organism>
<dbReference type="Pfam" id="PF13365">
    <property type="entry name" value="Trypsin_2"/>
    <property type="match status" value="1"/>
</dbReference>
<proteinExistence type="predicted"/>
<keyword evidence="2" id="KW-1185">Reference proteome</keyword>
<reference evidence="1 2" key="1">
    <citation type="journal article" date="2017" name="Mol. Biol. Evol.">
        <title>The 4-celled Tetrabaena socialis nuclear genome reveals the essential components for genetic control of cell number at the origin of multicellularity in the volvocine lineage.</title>
        <authorList>
            <person name="Featherston J."/>
            <person name="Arakaki Y."/>
            <person name="Hanschen E.R."/>
            <person name="Ferris P.J."/>
            <person name="Michod R.E."/>
            <person name="Olson B.J.S.C."/>
            <person name="Nozaki H."/>
            <person name="Durand P.M."/>
        </authorList>
    </citation>
    <scope>NUCLEOTIDE SEQUENCE [LARGE SCALE GENOMIC DNA]</scope>
    <source>
        <strain evidence="1 2">NIES-571</strain>
    </source>
</reference>